<feature type="chain" id="PRO_5045365515" evidence="1">
    <location>
        <begin position="29"/>
        <end position="185"/>
    </location>
</feature>
<dbReference type="EMBL" id="JAJNOC010000004">
    <property type="protein sequence ID" value="MCD2517391.1"/>
    <property type="molecule type" value="Genomic_DNA"/>
</dbReference>
<keyword evidence="1" id="KW-0732">Signal</keyword>
<reference evidence="2" key="1">
    <citation type="submission" date="2021-11" db="EMBL/GenBank/DDBJ databases">
        <title>The complete genome of Massilia sp sp. G4R7.</title>
        <authorList>
            <person name="Liu L."/>
            <person name="Yue J."/>
            <person name="Yuan J."/>
            <person name="Yang F."/>
            <person name="Li L."/>
        </authorList>
    </citation>
    <scope>NUCLEOTIDE SEQUENCE</scope>
    <source>
        <strain evidence="2">G4R7</strain>
    </source>
</reference>
<feature type="signal peptide" evidence="1">
    <location>
        <begin position="1"/>
        <end position="28"/>
    </location>
</feature>
<comment type="caution">
    <text evidence="2">The sequence shown here is derived from an EMBL/GenBank/DDBJ whole genome shotgun (WGS) entry which is preliminary data.</text>
</comment>
<accession>A0ABS8Q6M1</accession>
<proteinExistence type="predicted"/>
<dbReference type="Proteomes" id="UP001179361">
    <property type="component" value="Unassembled WGS sequence"/>
</dbReference>
<evidence type="ECO:0000313" key="3">
    <source>
        <dbReference type="Proteomes" id="UP001179361"/>
    </source>
</evidence>
<protein>
    <submittedName>
        <fullName evidence="2">Uncharacterized protein</fullName>
    </submittedName>
</protein>
<gene>
    <name evidence="2" type="ORF">LQ564_13835</name>
</gene>
<evidence type="ECO:0000313" key="2">
    <source>
        <dbReference type="EMBL" id="MCD2517391.1"/>
    </source>
</evidence>
<sequence>MMGFVGHGFKRAALAAVIGFAAVGCAQAEGEQPQKAAVAQAPLDRIMASLIDYKAFRMNSDSFDKLVTPDCKRTDRQKDEHGVDAEYSCDPKTGITEMKISTREGATPAKNYVMYIQLFLKPDRFNPLKSQIQGKLGKPKKSGKDFVRYEYSGDKELSKLGTPVISLSREDEQTVGFAVALEQGP</sequence>
<name>A0ABS8Q6M1_9BURK</name>
<dbReference type="RefSeq" id="WP_231058688.1">
    <property type="nucleotide sequence ID" value="NZ_JAJNOC010000004.1"/>
</dbReference>
<evidence type="ECO:0000256" key="1">
    <source>
        <dbReference type="SAM" id="SignalP"/>
    </source>
</evidence>
<organism evidence="2 3">
    <name type="scientific">Massilia phyllostachyos</name>
    <dbReference type="NCBI Taxonomy" id="2898585"/>
    <lineage>
        <taxon>Bacteria</taxon>
        <taxon>Pseudomonadati</taxon>
        <taxon>Pseudomonadota</taxon>
        <taxon>Betaproteobacteria</taxon>
        <taxon>Burkholderiales</taxon>
        <taxon>Oxalobacteraceae</taxon>
        <taxon>Telluria group</taxon>
        <taxon>Massilia</taxon>
    </lineage>
</organism>
<keyword evidence="3" id="KW-1185">Reference proteome</keyword>